<evidence type="ECO:0000313" key="3">
    <source>
        <dbReference type="Proteomes" id="UP000190989"/>
    </source>
</evidence>
<evidence type="ECO:0008006" key="4">
    <source>
        <dbReference type="Google" id="ProtNLM"/>
    </source>
</evidence>
<dbReference type="RefSeq" id="WP_079732006.1">
    <property type="nucleotide sequence ID" value="NZ_FVZE01000017.1"/>
</dbReference>
<dbReference type="Pfam" id="PF19649">
    <property type="entry name" value="DUF6152"/>
    <property type="match status" value="1"/>
</dbReference>
<feature type="signal peptide" evidence="1">
    <location>
        <begin position="1"/>
        <end position="24"/>
    </location>
</feature>
<evidence type="ECO:0000313" key="2">
    <source>
        <dbReference type="EMBL" id="SLK12008.1"/>
    </source>
</evidence>
<feature type="chain" id="PRO_5010516334" description="Copper binding protein CusF" evidence="1">
    <location>
        <begin position="25"/>
        <end position="121"/>
    </location>
</feature>
<protein>
    <recommendedName>
        <fullName evidence="4">Copper binding protein CusF</fullName>
    </recommendedName>
</protein>
<dbReference type="InterPro" id="IPR046150">
    <property type="entry name" value="DUF6152"/>
</dbReference>
<reference evidence="3" key="1">
    <citation type="submission" date="2017-02" db="EMBL/GenBank/DDBJ databases">
        <authorList>
            <person name="Varghese N."/>
            <person name="Submissions S."/>
        </authorList>
    </citation>
    <scope>NUCLEOTIDE SEQUENCE [LARGE SCALE GENOMIC DNA]</scope>
    <source>
        <strain evidence="3">SM117</strain>
    </source>
</reference>
<dbReference type="Proteomes" id="UP000190989">
    <property type="component" value="Unassembled WGS sequence"/>
</dbReference>
<organism evidence="2 3">
    <name type="scientific">Novosphingobium mathurense</name>
    <dbReference type="NCBI Taxonomy" id="428990"/>
    <lineage>
        <taxon>Bacteria</taxon>
        <taxon>Pseudomonadati</taxon>
        <taxon>Pseudomonadota</taxon>
        <taxon>Alphaproteobacteria</taxon>
        <taxon>Sphingomonadales</taxon>
        <taxon>Sphingomonadaceae</taxon>
        <taxon>Novosphingobium</taxon>
    </lineage>
</organism>
<evidence type="ECO:0000256" key="1">
    <source>
        <dbReference type="SAM" id="SignalP"/>
    </source>
</evidence>
<name>A0A1U6IVH7_9SPHN</name>
<dbReference type="EMBL" id="FVZE01000017">
    <property type="protein sequence ID" value="SLK12008.1"/>
    <property type="molecule type" value="Genomic_DNA"/>
</dbReference>
<gene>
    <name evidence="2" type="ORF">SAMN06295987_11711</name>
</gene>
<dbReference type="AlphaFoldDB" id="A0A1U6IVH7"/>
<keyword evidence="3" id="KW-1185">Reference proteome</keyword>
<accession>A0A1U6IVH7</accession>
<proteinExistence type="predicted"/>
<sequence length="121" mass="13069">MKISRSSLLGLGAALSLIGVPATAHHSFAMFDQTKLIEMNGTVAKFQWANPHTFVIVKDAKGTVFTLECSSPNLMTHQGWKANTLAAGDKVHLTFYPLRNGKTGGMLKEITLPTGATLRGW</sequence>
<keyword evidence="1" id="KW-0732">Signal</keyword>